<dbReference type="AlphaFoldDB" id="A0A3E5BDW9"/>
<dbReference type="SMART" id="SM00028">
    <property type="entry name" value="TPR"/>
    <property type="match status" value="4"/>
</dbReference>
<dbReference type="Gene3D" id="1.25.40.10">
    <property type="entry name" value="Tetratricopeptide repeat domain"/>
    <property type="match status" value="2"/>
</dbReference>
<keyword evidence="2" id="KW-1133">Transmembrane helix</keyword>
<sequence>MSKYLFLLFIFVGGGFVSCTQTGMDVKLLEQVESCVEVYPDSAMRLINLIENPEHLHGKERADYALLMAQTLDKNYLDSLQSDSLIKIAVDYYKGGDDKVKAGKAYYYYGKMLVAKGKVSEAMEAYLEALVFLKETNEYKLRGLLFEHVGYLNLGQGMHEQSIDNYRQSIHYYELAGDRIGEVYGCRNVARGYLAKQNTDSAHWYANRGLSLLTDTTNQVKSSLLQLLGLIAKEEKQYSQAIDYFISAIRASVNENDGLRYYLSLGRTYLDMGKLESAEECLNHCRAANDVFISSGAYNYLYLLKKEEHNYEEALSYKEKSDSILEVVRNGELRNQLLTLQKKYEADKLIMENKQIKLEKENQTYFYSFIVLLISSLSFYVIKTSKKKNRRNVEALRKNEKIIEGYVCKITELEQKEEWEREVKKETIGKLNRKILDLTLENKKIRENSSVEALFVLEELKQGRLVAERMTATERQNIFDFLDLIYADFISRIKAEFDLTKGELLLAAFIKLGFSSKQLMIVFDCEMKSVYKSKQRLKSHLGLNKEESLEQMIVLY</sequence>
<feature type="repeat" description="TPR" evidence="1">
    <location>
        <begin position="103"/>
        <end position="136"/>
    </location>
</feature>
<dbReference type="Proteomes" id="UP000260983">
    <property type="component" value="Unassembled WGS sequence"/>
</dbReference>
<proteinExistence type="predicted"/>
<evidence type="ECO:0000313" key="3">
    <source>
        <dbReference type="EMBL" id="RGN35811.1"/>
    </source>
</evidence>
<comment type="caution">
    <text evidence="3">The sequence shown here is derived from an EMBL/GenBank/DDBJ whole genome shotgun (WGS) entry which is preliminary data.</text>
</comment>
<keyword evidence="2" id="KW-0472">Membrane</keyword>
<gene>
    <name evidence="3" type="ORF">DXB65_09795</name>
</gene>
<protein>
    <submittedName>
        <fullName evidence="3">Uncharacterized protein</fullName>
    </submittedName>
</protein>
<keyword evidence="2" id="KW-0812">Transmembrane</keyword>
<dbReference type="Pfam" id="PF13181">
    <property type="entry name" value="TPR_8"/>
    <property type="match status" value="1"/>
</dbReference>
<evidence type="ECO:0000256" key="2">
    <source>
        <dbReference type="SAM" id="Phobius"/>
    </source>
</evidence>
<dbReference type="InterPro" id="IPR011990">
    <property type="entry name" value="TPR-like_helical_dom_sf"/>
</dbReference>
<keyword evidence="1" id="KW-0802">TPR repeat</keyword>
<feature type="transmembrane region" description="Helical" evidence="2">
    <location>
        <begin position="364"/>
        <end position="382"/>
    </location>
</feature>
<dbReference type="RefSeq" id="WP_117724121.1">
    <property type="nucleotide sequence ID" value="NZ_QSUL01000006.1"/>
</dbReference>
<evidence type="ECO:0000313" key="4">
    <source>
        <dbReference type="Proteomes" id="UP000260983"/>
    </source>
</evidence>
<evidence type="ECO:0000256" key="1">
    <source>
        <dbReference type="PROSITE-ProRule" id="PRU00339"/>
    </source>
</evidence>
<dbReference type="PROSITE" id="PS51257">
    <property type="entry name" value="PROKAR_LIPOPROTEIN"/>
    <property type="match status" value="1"/>
</dbReference>
<name>A0A3E5BDW9_9BACE</name>
<dbReference type="PROSITE" id="PS50005">
    <property type="entry name" value="TPR"/>
    <property type="match status" value="1"/>
</dbReference>
<organism evidence="3 4">
    <name type="scientific">Bacteroides oleiciplenus</name>
    <dbReference type="NCBI Taxonomy" id="626931"/>
    <lineage>
        <taxon>Bacteria</taxon>
        <taxon>Pseudomonadati</taxon>
        <taxon>Bacteroidota</taxon>
        <taxon>Bacteroidia</taxon>
        <taxon>Bacteroidales</taxon>
        <taxon>Bacteroidaceae</taxon>
        <taxon>Bacteroides</taxon>
    </lineage>
</organism>
<dbReference type="EMBL" id="QSUL01000006">
    <property type="protein sequence ID" value="RGN35811.1"/>
    <property type="molecule type" value="Genomic_DNA"/>
</dbReference>
<reference evidence="3 4" key="1">
    <citation type="submission" date="2018-08" db="EMBL/GenBank/DDBJ databases">
        <title>A genome reference for cultivated species of the human gut microbiota.</title>
        <authorList>
            <person name="Zou Y."/>
            <person name="Xue W."/>
            <person name="Luo G."/>
        </authorList>
    </citation>
    <scope>NUCLEOTIDE SEQUENCE [LARGE SCALE GENOMIC DNA]</scope>
    <source>
        <strain evidence="3 4">OM05-15BH</strain>
    </source>
</reference>
<dbReference type="SUPFAM" id="SSF48452">
    <property type="entry name" value="TPR-like"/>
    <property type="match status" value="1"/>
</dbReference>
<dbReference type="InterPro" id="IPR019734">
    <property type="entry name" value="TPR_rpt"/>
</dbReference>
<accession>A0A3E5BDW9</accession>